<dbReference type="AlphaFoldDB" id="A0A8S1YHZ8"/>
<keyword evidence="2" id="KW-0175">Coiled coil</keyword>
<keyword evidence="1" id="KW-0853">WD repeat</keyword>
<dbReference type="PANTHER" id="PTHR19920:SF0">
    <property type="entry name" value="CYTOSOLIC IRON-SULFUR PROTEIN ASSEMBLY PROTEIN CIAO1-RELATED"/>
    <property type="match status" value="1"/>
</dbReference>
<feature type="coiled-coil region" evidence="2">
    <location>
        <begin position="160"/>
        <end position="190"/>
    </location>
</feature>
<dbReference type="GO" id="GO:0097361">
    <property type="term" value="C:cytosolic [4Fe-4S] assembly targeting complex"/>
    <property type="evidence" value="ECO:0007669"/>
    <property type="project" value="TreeGrafter"/>
</dbReference>
<dbReference type="InterPro" id="IPR001680">
    <property type="entry name" value="WD40_rpt"/>
</dbReference>
<evidence type="ECO:0008006" key="5">
    <source>
        <dbReference type="Google" id="ProtNLM"/>
    </source>
</evidence>
<feature type="repeat" description="WD" evidence="1">
    <location>
        <begin position="283"/>
        <end position="317"/>
    </location>
</feature>
<dbReference type="PROSITE" id="PS50082">
    <property type="entry name" value="WD_REPEATS_2"/>
    <property type="match status" value="1"/>
</dbReference>
<dbReference type="PANTHER" id="PTHR19920">
    <property type="entry name" value="WD40 PROTEIN CIAO1"/>
    <property type="match status" value="1"/>
</dbReference>
<evidence type="ECO:0000256" key="1">
    <source>
        <dbReference type="PROSITE-ProRule" id="PRU00221"/>
    </source>
</evidence>
<keyword evidence="4" id="KW-1185">Reference proteome</keyword>
<dbReference type="Pfam" id="PF00400">
    <property type="entry name" value="WD40"/>
    <property type="match status" value="3"/>
</dbReference>
<sequence>MENLESKTQLMSFKKVLQNIEENQKSKKESVENMILINIKLIEEIQKDLQQLKSNIVQQLDQFIGNADEWIKHLLKIGSQNVTYSFFDELDSLINQKKLSEFNQKLLIDQIKQINQSWNQKIEKKLHLFKSFQETQKCEENLTKLKNIYETKEIINEQKLIKIQKEMIQVENEQKQLEQQLMKNKQVEFKLLDDSNQQHLQCYAIVFNKDGSIMITTEIWSINIWNFEQGRFKLSNTYTEHNNPIYCLVYSKKTNNFISGCAYYKIICWQQINQNEWKCSQPFQQHNGSVNCLMLNKQEDQLISGGGDHKIIVWQVDFMKNHLTYLYSLDNHSNSVNSLSFNQSESVLASCGYGEFIIWEKGLQGKWEFKYKQNVQIGYKIHFINDQQFIWVTLNKQKNDILVFELKNGVFKQNSNKTITLNKNDKCDDFFLFPIIHNKDRNVILIRHKHHIYLIRQLNDGTFNILASLNCQTKDTFGTMTNNGQYLVFFDWSYKKYKSYEILYK</sequence>
<dbReference type="EMBL" id="CAJJDO010000173">
    <property type="protein sequence ID" value="CAD8213038.1"/>
    <property type="molecule type" value="Genomic_DNA"/>
</dbReference>
<reference evidence="3" key="1">
    <citation type="submission" date="2021-01" db="EMBL/GenBank/DDBJ databases">
        <authorList>
            <consortium name="Genoscope - CEA"/>
            <person name="William W."/>
        </authorList>
    </citation>
    <scope>NUCLEOTIDE SEQUENCE</scope>
</reference>
<dbReference type="SMART" id="SM00320">
    <property type="entry name" value="WD40"/>
    <property type="match status" value="3"/>
</dbReference>
<accession>A0A8S1YHZ8</accession>
<dbReference type="Proteomes" id="UP000689195">
    <property type="component" value="Unassembled WGS sequence"/>
</dbReference>
<gene>
    <name evidence="3" type="ORF">PPENT_87.1.T1730010</name>
</gene>
<protein>
    <recommendedName>
        <fullName evidence="5">WD40-repeat-containing domain</fullName>
    </recommendedName>
</protein>
<proteinExistence type="predicted"/>
<dbReference type="OrthoDB" id="306990at2759"/>
<evidence type="ECO:0000313" key="3">
    <source>
        <dbReference type="EMBL" id="CAD8213038.1"/>
    </source>
</evidence>
<dbReference type="PROSITE" id="PS50294">
    <property type="entry name" value="WD_REPEATS_REGION"/>
    <property type="match status" value="1"/>
</dbReference>
<dbReference type="GO" id="GO:0016226">
    <property type="term" value="P:iron-sulfur cluster assembly"/>
    <property type="evidence" value="ECO:0007669"/>
    <property type="project" value="TreeGrafter"/>
</dbReference>
<organism evidence="3 4">
    <name type="scientific">Paramecium pentaurelia</name>
    <dbReference type="NCBI Taxonomy" id="43138"/>
    <lineage>
        <taxon>Eukaryota</taxon>
        <taxon>Sar</taxon>
        <taxon>Alveolata</taxon>
        <taxon>Ciliophora</taxon>
        <taxon>Intramacronucleata</taxon>
        <taxon>Oligohymenophorea</taxon>
        <taxon>Peniculida</taxon>
        <taxon>Parameciidae</taxon>
        <taxon>Paramecium</taxon>
    </lineage>
</organism>
<evidence type="ECO:0000256" key="2">
    <source>
        <dbReference type="SAM" id="Coils"/>
    </source>
</evidence>
<name>A0A8S1YHZ8_9CILI</name>
<comment type="caution">
    <text evidence="3">The sequence shown here is derived from an EMBL/GenBank/DDBJ whole genome shotgun (WGS) entry which is preliminary data.</text>
</comment>
<evidence type="ECO:0000313" key="4">
    <source>
        <dbReference type="Proteomes" id="UP000689195"/>
    </source>
</evidence>